<name>A0A9D2PL84_9FIRM</name>
<feature type="signal peptide" evidence="1">
    <location>
        <begin position="1"/>
        <end position="26"/>
    </location>
</feature>
<reference evidence="2" key="2">
    <citation type="submission" date="2021-04" db="EMBL/GenBank/DDBJ databases">
        <authorList>
            <person name="Gilroy R."/>
        </authorList>
    </citation>
    <scope>NUCLEOTIDE SEQUENCE</scope>
    <source>
        <strain evidence="2">ChiBcec2-3848</strain>
    </source>
</reference>
<evidence type="ECO:0000313" key="3">
    <source>
        <dbReference type="Proteomes" id="UP000823886"/>
    </source>
</evidence>
<evidence type="ECO:0000313" key="2">
    <source>
        <dbReference type="EMBL" id="HJC62566.1"/>
    </source>
</evidence>
<evidence type="ECO:0000256" key="1">
    <source>
        <dbReference type="SAM" id="SignalP"/>
    </source>
</evidence>
<reference evidence="2" key="1">
    <citation type="journal article" date="2021" name="PeerJ">
        <title>Extensive microbial diversity within the chicken gut microbiome revealed by metagenomics and culture.</title>
        <authorList>
            <person name="Gilroy R."/>
            <person name="Ravi A."/>
            <person name="Getino M."/>
            <person name="Pursley I."/>
            <person name="Horton D.L."/>
            <person name="Alikhan N.F."/>
            <person name="Baker D."/>
            <person name="Gharbi K."/>
            <person name="Hall N."/>
            <person name="Watson M."/>
            <person name="Adriaenssens E.M."/>
            <person name="Foster-Nyarko E."/>
            <person name="Jarju S."/>
            <person name="Secka A."/>
            <person name="Antonio M."/>
            <person name="Oren A."/>
            <person name="Chaudhuri R.R."/>
            <person name="La Ragione R."/>
            <person name="Hildebrand F."/>
            <person name="Pallen M.J."/>
        </authorList>
    </citation>
    <scope>NUCLEOTIDE SEQUENCE</scope>
    <source>
        <strain evidence="2">ChiBcec2-3848</strain>
    </source>
</reference>
<organism evidence="2 3">
    <name type="scientific">Candidatus Blautia merdavium</name>
    <dbReference type="NCBI Taxonomy" id="2838494"/>
    <lineage>
        <taxon>Bacteria</taxon>
        <taxon>Bacillati</taxon>
        <taxon>Bacillota</taxon>
        <taxon>Clostridia</taxon>
        <taxon>Lachnospirales</taxon>
        <taxon>Lachnospiraceae</taxon>
        <taxon>Blautia</taxon>
    </lineage>
</organism>
<comment type="caution">
    <text evidence="2">The sequence shown here is derived from an EMBL/GenBank/DDBJ whole genome shotgun (WGS) entry which is preliminary data.</text>
</comment>
<feature type="chain" id="PRO_5038527156" evidence="1">
    <location>
        <begin position="27"/>
        <end position="221"/>
    </location>
</feature>
<dbReference type="InterPro" id="IPR023833">
    <property type="entry name" value="Signal_pept_SipW-depend-type"/>
</dbReference>
<proteinExistence type="predicted"/>
<protein>
    <submittedName>
        <fullName evidence="2">SipW-dependent-type signal peptide-containing protein</fullName>
    </submittedName>
</protein>
<accession>A0A9D2PL84</accession>
<dbReference type="Proteomes" id="UP000823886">
    <property type="component" value="Unassembled WGS sequence"/>
</dbReference>
<gene>
    <name evidence="2" type="ORF">H9753_02950</name>
</gene>
<dbReference type="AlphaFoldDB" id="A0A9D2PL84"/>
<sequence length="221" mass="24612">MKNKKKFQIAGIAGLAALAAVGASLAYFTDQEQALRFVELGHVDIDLTEDMLEDPQNPDSPWIGYQDPDNVWPGDEISKRPVITAAEDSLDCYVRASVTIESPQGLLPELTIDNLNINREEWFVTPDEDRENTWYCYYIGGSQNGILQANDSVFVFDQVKIPGEWEAEAYGQQIIVDVTAEAIQAENFEPAIATDSQGNIISCAWRNTEGQEIVTEVYEAE</sequence>
<keyword evidence="1" id="KW-0732">Signal</keyword>
<dbReference type="NCBIfam" id="TIGR04088">
    <property type="entry name" value="cognate_SipW"/>
    <property type="match status" value="1"/>
</dbReference>
<dbReference type="EMBL" id="DWVZ01000036">
    <property type="protein sequence ID" value="HJC62566.1"/>
    <property type="molecule type" value="Genomic_DNA"/>
</dbReference>